<dbReference type="CDD" id="cd16025">
    <property type="entry name" value="PAS_like"/>
    <property type="match status" value="1"/>
</dbReference>
<evidence type="ECO:0000256" key="4">
    <source>
        <dbReference type="ARBA" id="ARBA00022837"/>
    </source>
</evidence>
<name>A0A397NQI0_9SPHN</name>
<feature type="domain" description="Sulfatase N-terminal" evidence="6">
    <location>
        <begin position="46"/>
        <end position="441"/>
    </location>
</feature>
<dbReference type="InterPro" id="IPR000917">
    <property type="entry name" value="Sulfatase_N"/>
</dbReference>
<dbReference type="OrthoDB" id="9803751at2"/>
<dbReference type="PANTHER" id="PTHR42693:SF53">
    <property type="entry name" value="ENDO-4-O-SULFATASE"/>
    <property type="match status" value="1"/>
</dbReference>
<comment type="similarity">
    <text evidence="1">Belongs to the sulfatase family.</text>
</comment>
<evidence type="ECO:0000313" key="8">
    <source>
        <dbReference type="Proteomes" id="UP000266568"/>
    </source>
</evidence>
<feature type="chain" id="PRO_5017217907" evidence="5">
    <location>
        <begin position="29"/>
        <end position="593"/>
    </location>
</feature>
<evidence type="ECO:0000259" key="6">
    <source>
        <dbReference type="Pfam" id="PF00884"/>
    </source>
</evidence>
<dbReference type="Proteomes" id="UP000266568">
    <property type="component" value="Unassembled WGS sequence"/>
</dbReference>
<organism evidence="7 8">
    <name type="scientific">Hephaestia caeni</name>
    <dbReference type="NCBI Taxonomy" id="645617"/>
    <lineage>
        <taxon>Bacteria</taxon>
        <taxon>Pseudomonadati</taxon>
        <taxon>Pseudomonadota</taxon>
        <taxon>Alphaproteobacteria</taxon>
        <taxon>Sphingomonadales</taxon>
        <taxon>Sphingomonadaceae</taxon>
        <taxon>Hephaestia</taxon>
    </lineage>
</organism>
<comment type="caution">
    <text evidence="7">The sequence shown here is derived from an EMBL/GenBank/DDBJ whole genome shotgun (WGS) entry which is preliminary data.</text>
</comment>
<accession>A0A397NQI0</accession>
<dbReference type="GO" id="GO:0046872">
    <property type="term" value="F:metal ion binding"/>
    <property type="evidence" value="ECO:0007669"/>
    <property type="project" value="UniProtKB-KW"/>
</dbReference>
<dbReference type="InterPro" id="IPR024607">
    <property type="entry name" value="Sulfatase_CS"/>
</dbReference>
<evidence type="ECO:0000313" key="7">
    <source>
        <dbReference type="EMBL" id="RIA37447.1"/>
    </source>
</evidence>
<keyword evidence="2" id="KW-0479">Metal-binding</keyword>
<dbReference type="Gene3D" id="3.40.720.10">
    <property type="entry name" value="Alkaline Phosphatase, subunit A"/>
    <property type="match status" value="1"/>
</dbReference>
<gene>
    <name evidence="7" type="ORF">DFR49_3332</name>
</gene>
<sequence>MAASMIKRATRLAALACATALTVPQVPATARTPRPAPAPATAPARPNVIVILVDDMGFSDISSFGSEIPTPNLDRLAAGGLRFTQFYNTARCSCSRASLLTGTYPHQAGLGHLEAISVPGSMGIRGKLLDRVVTLPEVMHSAGYFTAMAGKWHLGMSHGVGPWQRGFDRSLTSPVGEIYWPNQVQKNAQYLFIDGKKVRANSPEVGTGQWYSSNLFVDWTTKFIKQADDAKKPFFVYLPFVNVHFPVMAPKDEIARFRGKYAQGWDALRKARFERQKKMGIVGPDETLPGRLPNTYNWDKLTPEQRDRFDKIMATYAADITGMDKAVGTLIDRLKASGDLDNTLILFMSDNGGNAESGPDGRLKDAGVLGGPKSTTFVGMNWATLQNTPFQYFKHYTEEGGISTPLIAYWPKGIDPKLDGGFVRAPGHLIDVMPTLVEISGATYPKTFHGHAIVPMQGRSFAPAFRGQALHRDKPIFWEHEGNRAVRDGKWKLVARYSRPWQLFDMSRDRSETRDLAAANPARVREMAAEWDNWAAKSYVDPWVEAYDVYLGKNPRQNWGFGNIPEHPEAMDEITPSLRQQIAFHVGEKSADD</sequence>
<dbReference type="InterPro" id="IPR017850">
    <property type="entry name" value="Alkaline_phosphatase_core_sf"/>
</dbReference>
<keyword evidence="8" id="KW-1185">Reference proteome</keyword>
<keyword evidence="5" id="KW-0732">Signal</keyword>
<dbReference type="PANTHER" id="PTHR42693">
    <property type="entry name" value="ARYLSULFATASE FAMILY MEMBER"/>
    <property type="match status" value="1"/>
</dbReference>
<keyword evidence="3" id="KW-0378">Hydrolase</keyword>
<dbReference type="InterPro" id="IPR050738">
    <property type="entry name" value="Sulfatase"/>
</dbReference>
<dbReference type="AlphaFoldDB" id="A0A397NQI0"/>
<evidence type="ECO:0000256" key="5">
    <source>
        <dbReference type="SAM" id="SignalP"/>
    </source>
</evidence>
<protein>
    <submittedName>
        <fullName evidence="7">Arylsulfatase</fullName>
    </submittedName>
</protein>
<keyword evidence="4" id="KW-0106">Calcium</keyword>
<reference evidence="7 8" key="1">
    <citation type="submission" date="2018-08" db="EMBL/GenBank/DDBJ databases">
        <title>Genomic Encyclopedia of Type Strains, Phase IV (KMG-IV): sequencing the most valuable type-strain genomes for metagenomic binning, comparative biology and taxonomic classification.</title>
        <authorList>
            <person name="Goeker M."/>
        </authorList>
    </citation>
    <scope>NUCLEOTIDE SEQUENCE [LARGE SCALE GENOMIC DNA]</scope>
    <source>
        <strain evidence="7 8">DSM 25527</strain>
    </source>
</reference>
<dbReference type="PROSITE" id="PS00149">
    <property type="entry name" value="SULFATASE_2"/>
    <property type="match status" value="1"/>
</dbReference>
<evidence type="ECO:0000256" key="3">
    <source>
        <dbReference type="ARBA" id="ARBA00022801"/>
    </source>
</evidence>
<dbReference type="Pfam" id="PF00884">
    <property type="entry name" value="Sulfatase"/>
    <property type="match status" value="1"/>
</dbReference>
<dbReference type="SUPFAM" id="SSF53649">
    <property type="entry name" value="Alkaline phosphatase-like"/>
    <property type="match status" value="1"/>
</dbReference>
<dbReference type="Gene3D" id="3.30.1120.10">
    <property type="match status" value="1"/>
</dbReference>
<proteinExistence type="inferred from homology"/>
<dbReference type="GO" id="GO:0004065">
    <property type="term" value="F:arylsulfatase activity"/>
    <property type="evidence" value="ECO:0007669"/>
    <property type="project" value="TreeGrafter"/>
</dbReference>
<feature type="signal peptide" evidence="5">
    <location>
        <begin position="1"/>
        <end position="28"/>
    </location>
</feature>
<dbReference type="EMBL" id="QXDC01000004">
    <property type="protein sequence ID" value="RIA37447.1"/>
    <property type="molecule type" value="Genomic_DNA"/>
</dbReference>
<evidence type="ECO:0000256" key="2">
    <source>
        <dbReference type="ARBA" id="ARBA00022723"/>
    </source>
</evidence>
<evidence type="ECO:0000256" key="1">
    <source>
        <dbReference type="ARBA" id="ARBA00008779"/>
    </source>
</evidence>